<evidence type="ECO:0000259" key="2">
    <source>
        <dbReference type="Pfam" id="PF22570"/>
    </source>
</evidence>
<feature type="transmembrane region" description="Helical" evidence="1">
    <location>
        <begin position="90"/>
        <end position="105"/>
    </location>
</feature>
<feature type="transmembrane region" description="Helical" evidence="1">
    <location>
        <begin position="36"/>
        <end position="54"/>
    </location>
</feature>
<accession>A0A4R6IXE5</accession>
<keyword evidence="1" id="KW-0472">Membrane</keyword>
<dbReference type="PANTHER" id="PTHR40763:SF5">
    <property type="entry name" value="MEMBRANE PROTEIN"/>
    <property type="match status" value="1"/>
</dbReference>
<evidence type="ECO:0000313" key="4">
    <source>
        <dbReference type="Proteomes" id="UP000295741"/>
    </source>
</evidence>
<keyword evidence="4" id="KW-1185">Reference proteome</keyword>
<feature type="domain" description="LiaF transmembrane" evidence="2">
    <location>
        <begin position="16"/>
        <end position="109"/>
    </location>
</feature>
<name>A0A4R6IXE5_9BACT</name>
<dbReference type="InterPro" id="IPR054331">
    <property type="entry name" value="LiaF_TM"/>
</dbReference>
<reference evidence="3 4" key="1">
    <citation type="submission" date="2019-03" db="EMBL/GenBank/DDBJ databases">
        <title>Genomic Encyclopedia of Archaeal and Bacterial Type Strains, Phase II (KMG-II): from individual species to whole genera.</title>
        <authorList>
            <person name="Goeker M."/>
        </authorList>
    </citation>
    <scope>NUCLEOTIDE SEQUENCE [LARGE SCALE GENOMIC DNA]</scope>
    <source>
        <strain evidence="3 4">DSM 28323</strain>
    </source>
</reference>
<proteinExistence type="predicted"/>
<dbReference type="EMBL" id="SNWP01000011">
    <property type="protein sequence ID" value="TDO27071.1"/>
    <property type="molecule type" value="Genomic_DNA"/>
</dbReference>
<dbReference type="Proteomes" id="UP000295741">
    <property type="component" value="Unassembled WGS sequence"/>
</dbReference>
<evidence type="ECO:0000313" key="3">
    <source>
        <dbReference type="EMBL" id="TDO27071.1"/>
    </source>
</evidence>
<feature type="transmembrane region" description="Helical" evidence="1">
    <location>
        <begin position="12"/>
        <end position="30"/>
    </location>
</feature>
<evidence type="ECO:0000256" key="1">
    <source>
        <dbReference type="SAM" id="Phobius"/>
    </source>
</evidence>
<dbReference type="PANTHER" id="PTHR40763">
    <property type="entry name" value="MEMBRANE PROTEIN-RELATED"/>
    <property type="match status" value="1"/>
</dbReference>
<feature type="transmembrane region" description="Helical" evidence="1">
    <location>
        <begin position="61"/>
        <end position="78"/>
    </location>
</feature>
<dbReference type="Pfam" id="PF22570">
    <property type="entry name" value="LiaF-TM"/>
    <property type="match status" value="1"/>
</dbReference>
<dbReference type="RefSeq" id="WP_133474937.1">
    <property type="nucleotide sequence ID" value="NZ_SNWP01000011.1"/>
</dbReference>
<protein>
    <recommendedName>
        <fullName evidence="2">LiaF transmembrane domain-containing protein</fullName>
    </recommendedName>
</protein>
<gene>
    <name evidence="3" type="ORF">BC659_2389</name>
</gene>
<dbReference type="AlphaFoldDB" id="A0A4R6IXE5"/>
<dbReference type="OrthoDB" id="129627at2"/>
<keyword evidence="1" id="KW-0812">Transmembrane</keyword>
<sequence length="249" mass="27656">MRNRGFNVKNHNDRFFTGIILILIGAVILLKRVGVYIPSWLYDWSAILVLVGLVSGLKVRFRGVSWIIMIAVGLFFMSDELIKDVEIRRFLWPGLIIGIGILFIFRPKVTSLSQDPLLNFKPKQQDGSDNDFPPSSEDRIDSTSVFGEVKKMVTSKNFKGGEIVCFMGGSQINLTQADIQGPVFLEVTIVFGGAKLVVPPNWEVRSETVAVFAGIEDKRNLLPGSKFDPDKVLILSGTSVFGGIEIKSY</sequence>
<comment type="caution">
    <text evidence="3">The sequence shown here is derived from an EMBL/GenBank/DDBJ whole genome shotgun (WGS) entry which is preliminary data.</text>
</comment>
<keyword evidence="1" id="KW-1133">Transmembrane helix</keyword>
<organism evidence="3 4">
    <name type="scientific">Sediminibacterium goheungense</name>
    <dbReference type="NCBI Taxonomy" id="1086393"/>
    <lineage>
        <taxon>Bacteria</taxon>
        <taxon>Pseudomonadati</taxon>
        <taxon>Bacteroidota</taxon>
        <taxon>Chitinophagia</taxon>
        <taxon>Chitinophagales</taxon>
        <taxon>Chitinophagaceae</taxon>
        <taxon>Sediminibacterium</taxon>
    </lineage>
</organism>